<evidence type="ECO:0008006" key="11">
    <source>
        <dbReference type="Google" id="ProtNLM"/>
    </source>
</evidence>
<dbReference type="GO" id="GO:0005886">
    <property type="term" value="C:plasma membrane"/>
    <property type="evidence" value="ECO:0007669"/>
    <property type="project" value="UniProtKB-SubCell"/>
</dbReference>
<evidence type="ECO:0000259" key="7">
    <source>
        <dbReference type="Pfam" id="PF06271"/>
    </source>
</evidence>
<reference evidence="9" key="1">
    <citation type="journal article" date="2014" name="Int. J. Syst. Evol. Microbiol.">
        <title>Complete genome sequence of Corynebacterium casei LMG S-19264T (=DSM 44701T), isolated from a smear-ripened cheese.</title>
        <authorList>
            <consortium name="US DOE Joint Genome Institute (JGI-PGF)"/>
            <person name="Walter F."/>
            <person name="Albersmeier A."/>
            <person name="Kalinowski J."/>
            <person name="Ruckert C."/>
        </authorList>
    </citation>
    <scope>NUCLEOTIDE SEQUENCE</scope>
    <source>
        <strain evidence="9">CCM 8711</strain>
    </source>
</reference>
<evidence type="ECO:0000256" key="6">
    <source>
        <dbReference type="SAM" id="Phobius"/>
    </source>
</evidence>
<dbReference type="Pfam" id="PF06271">
    <property type="entry name" value="RDD"/>
    <property type="match status" value="1"/>
</dbReference>
<evidence type="ECO:0000256" key="4">
    <source>
        <dbReference type="ARBA" id="ARBA00022989"/>
    </source>
</evidence>
<keyword evidence="5 6" id="KW-0472">Membrane</keyword>
<name>A0A917N041_9SPHI</name>
<keyword evidence="4 6" id="KW-1133">Transmembrane helix</keyword>
<dbReference type="Pfam" id="PF14237">
    <property type="entry name" value="GYF_2"/>
    <property type="match status" value="1"/>
</dbReference>
<keyword evidence="2" id="KW-1003">Cell membrane</keyword>
<dbReference type="PANTHER" id="PTHR36115">
    <property type="entry name" value="PROLINE-RICH ANTIGEN HOMOLOG-RELATED"/>
    <property type="match status" value="1"/>
</dbReference>
<comment type="subcellular location">
    <subcellularLocation>
        <location evidence="1">Cell membrane</location>
        <topology evidence="1">Multi-pass membrane protein</topology>
    </subcellularLocation>
</comment>
<dbReference type="InterPro" id="IPR010432">
    <property type="entry name" value="RDD"/>
</dbReference>
<dbReference type="Proteomes" id="UP000662074">
    <property type="component" value="Unassembled WGS sequence"/>
</dbReference>
<sequence>MDEFFVKDGEVEKGPFTFEELTDGRLEPDDLVRTNFSQWEKASNILDFAEYFQYEGYYFPTEANLATFWQRLLAFIIDYLLMVIIVVVGCYNFDQYLPFRMANLDIDNMRQREVLQVVFSAVFFLYHFLFYLSPLKGTLGQYLFKLIVVDAEGKPISFGKAIIRSVCKVLSFNIFFLGFISVIFSKYRQSFHDALAKTYVVSKDAGLIAEEEDNGTY</sequence>
<evidence type="ECO:0000256" key="2">
    <source>
        <dbReference type="ARBA" id="ARBA00022475"/>
    </source>
</evidence>
<evidence type="ECO:0000256" key="3">
    <source>
        <dbReference type="ARBA" id="ARBA00022692"/>
    </source>
</evidence>
<evidence type="ECO:0000313" key="9">
    <source>
        <dbReference type="EMBL" id="GGI49353.1"/>
    </source>
</evidence>
<organism evidence="9 10">
    <name type="scientific">Mucilaginibacter galii</name>
    <dbReference type="NCBI Taxonomy" id="2005073"/>
    <lineage>
        <taxon>Bacteria</taxon>
        <taxon>Pseudomonadati</taxon>
        <taxon>Bacteroidota</taxon>
        <taxon>Sphingobacteriia</taxon>
        <taxon>Sphingobacteriales</taxon>
        <taxon>Sphingobacteriaceae</taxon>
        <taxon>Mucilaginibacter</taxon>
    </lineage>
</organism>
<dbReference type="RefSeq" id="WP_188413591.1">
    <property type="nucleotide sequence ID" value="NZ_BMDO01000001.1"/>
</dbReference>
<keyword evidence="10" id="KW-1185">Reference proteome</keyword>
<feature type="transmembrane region" description="Helical" evidence="6">
    <location>
        <begin position="162"/>
        <end position="184"/>
    </location>
</feature>
<evidence type="ECO:0000259" key="8">
    <source>
        <dbReference type="Pfam" id="PF14237"/>
    </source>
</evidence>
<protein>
    <recommendedName>
        <fullName evidence="11">RDD family protein</fullName>
    </recommendedName>
</protein>
<dbReference type="InterPro" id="IPR025640">
    <property type="entry name" value="GYF_2"/>
</dbReference>
<evidence type="ECO:0000256" key="5">
    <source>
        <dbReference type="ARBA" id="ARBA00023136"/>
    </source>
</evidence>
<feature type="domain" description="RDD" evidence="7">
    <location>
        <begin position="65"/>
        <end position="197"/>
    </location>
</feature>
<comment type="caution">
    <text evidence="9">The sequence shown here is derived from an EMBL/GenBank/DDBJ whole genome shotgun (WGS) entry which is preliminary data.</text>
</comment>
<proteinExistence type="predicted"/>
<feature type="domain" description="GYF" evidence="8">
    <location>
        <begin position="5"/>
        <end position="45"/>
    </location>
</feature>
<keyword evidence="3 6" id="KW-0812">Transmembrane</keyword>
<accession>A0A917N041</accession>
<feature type="transmembrane region" description="Helical" evidence="6">
    <location>
        <begin position="114"/>
        <end position="133"/>
    </location>
</feature>
<reference evidence="9" key="2">
    <citation type="submission" date="2020-09" db="EMBL/GenBank/DDBJ databases">
        <authorList>
            <person name="Sun Q."/>
            <person name="Sedlacek I."/>
        </authorList>
    </citation>
    <scope>NUCLEOTIDE SEQUENCE</scope>
    <source>
        <strain evidence="9">CCM 8711</strain>
    </source>
</reference>
<gene>
    <name evidence="9" type="ORF">GCM10011425_05650</name>
</gene>
<dbReference type="AlphaFoldDB" id="A0A917N041"/>
<evidence type="ECO:0000313" key="10">
    <source>
        <dbReference type="Proteomes" id="UP000662074"/>
    </source>
</evidence>
<dbReference type="InterPro" id="IPR051791">
    <property type="entry name" value="Pra-immunoreactive"/>
</dbReference>
<dbReference type="PANTHER" id="PTHR36115:SF4">
    <property type="entry name" value="MEMBRANE PROTEIN"/>
    <property type="match status" value="1"/>
</dbReference>
<dbReference type="EMBL" id="BMDO01000001">
    <property type="protein sequence ID" value="GGI49353.1"/>
    <property type="molecule type" value="Genomic_DNA"/>
</dbReference>
<evidence type="ECO:0000256" key="1">
    <source>
        <dbReference type="ARBA" id="ARBA00004651"/>
    </source>
</evidence>
<feature type="transmembrane region" description="Helical" evidence="6">
    <location>
        <begin position="72"/>
        <end position="93"/>
    </location>
</feature>